<keyword evidence="1" id="KW-0143">Chaperone</keyword>
<dbReference type="PROSITE" id="PS00636">
    <property type="entry name" value="DNAJ_1"/>
    <property type="match status" value="1"/>
</dbReference>
<evidence type="ECO:0000256" key="1">
    <source>
        <dbReference type="ARBA" id="ARBA00023186"/>
    </source>
</evidence>
<dbReference type="PRINTS" id="PR00625">
    <property type="entry name" value="JDOMAIN"/>
</dbReference>
<dbReference type="CDD" id="cd10747">
    <property type="entry name" value="DnaJ_C"/>
    <property type="match status" value="1"/>
</dbReference>
<dbReference type="STRING" id="1661398.A0A482V7I6"/>
<dbReference type="InterPro" id="IPR018253">
    <property type="entry name" value="DnaJ_domain_CS"/>
</dbReference>
<dbReference type="Pfam" id="PF00226">
    <property type="entry name" value="DnaJ"/>
    <property type="match status" value="1"/>
</dbReference>
<dbReference type="EMBL" id="QDEB01130682">
    <property type="protein sequence ID" value="RZB39154.1"/>
    <property type="molecule type" value="Genomic_DNA"/>
</dbReference>
<reference evidence="3 4" key="1">
    <citation type="submission" date="2017-03" db="EMBL/GenBank/DDBJ databases">
        <title>Genome of the blue death feigning beetle - Asbolus verrucosus.</title>
        <authorList>
            <person name="Rider S.D."/>
        </authorList>
    </citation>
    <scope>NUCLEOTIDE SEQUENCE [LARGE SCALE GENOMIC DNA]</scope>
    <source>
        <strain evidence="3">Butters</strain>
        <tissue evidence="3">Head and leg muscle</tissue>
    </source>
</reference>
<dbReference type="AlphaFoldDB" id="A0A482V7I6"/>
<dbReference type="GO" id="GO:0051087">
    <property type="term" value="F:protein-folding chaperone binding"/>
    <property type="evidence" value="ECO:0007669"/>
    <property type="project" value="TreeGrafter"/>
</dbReference>
<dbReference type="SUPFAM" id="SSF46565">
    <property type="entry name" value="Chaperone J-domain"/>
    <property type="match status" value="1"/>
</dbReference>
<evidence type="ECO:0000259" key="2">
    <source>
        <dbReference type="PROSITE" id="PS50076"/>
    </source>
</evidence>
<organism evidence="3 4">
    <name type="scientific">Asbolus verrucosus</name>
    <name type="common">Desert ironclad beetle</name>
    <dbReference type="NCBI Taxonomy" id="1661398"/>
    <lineage>
        <taxon>Eukaryota</taxon>
        <taxon>Metazoa</taxon>
        <taxon>Ecdysozoa</taxon>
        <taxon>Arthropoda</taxon>
        <taxon>Hexapoda</taxon>
        <taxon>Insecta</taxon>
        <taxon>Pterygota</taxon>
        <taxon>Neoptera</taxon>
        <taxon>Endopterygota</taxon>
        <taxon>Coleoptera</taxon>
        <taxon>Polyphaga</taxon>
        <taxon>Cucujiformia</taxon>
        <taxon>Tenebrionidae</taxon>
        <taxon>Pimeliinae</taxon>
        <taxon>Asbolus</taxon>
    </lineage>
</organism>
<dbReference type="InterPro" id="IPR051339">
    <property type="entry name" value="DnaJ_subfamily_B"/>
</dbReference>
<dbReference type="InterPro" id="IPR008971">
    <property type="entry name" value="HSP40/DnaJ_pept-bd"/>
</dbReference>
<dbReference type="Proteomes" id="UP000292052">
    <property type="component" value="Unassembled WGS sequence"/>
</dbReference>
<name>A0A482V7I6_ASBVE</name>
<evidence type="ECO:0000313" key="3">
    <source>
        <dbReference type="EMBL" id="RZB39154.1"/>
    </source>
</evidence>
<dbReference type="Pfam" id="PF01556">
    <property type="entry name" value="DnaJ_C"/>
    <property type="match status" value="1"/>
</dbReference>
<dbReference type="GO" id="GO:0006457">
    <property type="term" value="P:protein folding"/>
    <property type="evidence" value="ECO:0007669"/>
    <property type="project" value="InterPro"/>
</dbReference>
<dbReference type="InterPro" id="IPR002939">
    <property type="entry name" value="DnaJ_C"/>
</dbReference>
<dbReference type="CDD" id="cd06257">
    <property type="entry name" value="DnaJ"/>
    <property type="match status" value="1"/>
</dbReference>
<evidence type="ECO:0000313" key="4">
    <source>
        <dbReference type="Proteomes" id="UP000292052"/>
    </source>
</evidence>
<dbReference type="SUPFAM" id="SSF49493">
    <property type="entry name" value="HSP40/DnaJ peptide-binding domain"/>
    <property type="match status" value="2"/>
</dbReference>
<dbReference type="SMART" id="SM00271">
    <property type="entry name" value="DnaJ"/>
    <property type="match status" value="1"/>
</dbReference>
<dbReference type="GO" id="GO:0005829">
    <property type="term" value="C:cytosol"/>
    <property type="evidence" value="ECO:0007669"/>
    <property type="project" value="TreeGrafter"/>
</dbReference>
<dbReference type="FunFam" id="2.60.260.20:FF:000006">
    <property type="entry name" value="DnaJ subfamily B member 13"/>
    <property type="match status" value="1"/>
</dbReference>
<keyword evidence="4" id="KW-1185">Reference proteome</keyword>
<dbReference type="PROSITE" id="PS50076">
    <property type="entry name" value="DNAJ_2"/>
    <property type="match status" value="1"/>
</dbReference>
<dbReference type="InterPro" id="IPR036869">
    <property type="entry name" value="J_dom_sf"/>
</dbReference>
<sequence length="346" mass="39584">MGMDFYGVLQVPRSCTNLDIKKAYRDLALEFNPEKLQKENAQQVFALICEAYDVLSDPSRRAVFDQYGEEGLKRGVPGPDGEFIEPYHYHGDPMRTYKDFFGTTSPYANLLDYLRNPSYECMTKHGRLLCKKQPPITHPLCLTLHEIFFGGVKKMKIHRLVYINDEKTKTEVKEKILTIPIKPGIRAGTKLVFPEEGDQNPNQIPADVIFVTEDRPHECFTRERDNLVTTFEVTLEEALMGTTVTVSTIDHRTIRIPITDVIFPGYEKVVENEGMPVLEDYPKRGSLIIRFNITFPKYLPKACKQLLRKGFQLAKIGGGINQYETVNKLVLADKILRVDLNEQLPP</sequence>
<feature type="domain" description="J" evidence="2">
    <location>
        <begin position="4"/>
        <end position="68"/>
    </location>
</feature>
<dbReference type="Gene3D" id="1.10.287.110">
    <property type="entry name" value="DnaJ domain"/>
    <property type="match status" value="1"/>
</dbReference>
<gene>
    <name evidence="3" type="ORF">BDFB_007216</name>
</gene>
<dbReference type="OrthoDB" id="550424at2759"/>
<accession>A0A482V7I6</accession>
<dbReference type="PANTHER" id="PTHR24078:SF519">
    <property type="entry name" value="DNAJ HOMOLOG SUBFAMILY B MEMBER 13"/>
    <property type="match status" value="1"/>
</dbReference>
<dbReference type="FunFam" id="2.60.260.20:FF:000002">
    <property type="entry name" value="Dnaj homolog subfamily b member"/>
    <property type="match status" value="1"/>
</dbReference>
<dbReference type="InterPro" id="IPR001623">
    <property type="entry name" value="DnaJ_domain"/>
</dbReference>
<comment type="caution">
    <text evidence="3">The sequence shown here is derived from an EMBL/GenBank/DDBJ whole genome shotgun (WGS) entry which is preliminary data.</text>
</comment>
<protein>
    <submittedName>
        <fullName evidence="3">DnaJ-like subfamily B member 13</fullName>
    </submittedName>
</protein>
<dbReference type="FunFam" id="1.10.287.110:FF:000106">
    <property type="entry name" value="Putative heat shock protein-like protein"/>
    <property type="match status" value="1"/>
</dbReference>
<proteinExistence type="predicted"/>
<dbReference type="GO" id="GO:0051082">
    <property type="term" value="F:unfolded protein binding"/>
    <property type="evidence" value="ECO:0007669"/>
    <property type="project" value="InterPro"/>
</dbReference>
<dbReference type="Gene3D" id="2.60.260.20">
    <property type="entry name" value="Urease metallochaperone UreE, N-terminal domain"/>
    <property type="match status" value="2"/>
</dbReference>
<dbReference type="PANTHER" id="PTHR24078">
    <property type="entry name" value="DNAJ HOMOLOG SUBFAMILY C MEMBER"/>
    <property type="match status" value="1"/>
</dbReference>